<keyword evidence="6" id="KW-1185">Reference proteome</keyword>
<dbReference type="InterPro" id="IPR011009">
    <property type="entry name" value="Kinase-like_dom_sf"/>
</dbReference>
<evidence type="ECO:0000313" key="6">
    <source>
        <dbReference type="Proteomes" id="UP000189703"/>
    </source>
</evidence>
<evidence type="ECO:0000256" key="5">
    <source>
        <dbReference type="ARBA" id="ARBA00023136"/>
    </source>
</evidence>
<dbReference type="PANTHER" id="PTHR47974">
    <property type="entry name" value="OS07G0415500 PROTEIN"/>
    <property type="match status" value="1"/>
</dbReference>
<dbReference type="FunFam" id="3.30.200.20:FF:000015">
    <property type="entry name" value="Somatic embryogenesis receptor kinase 1"/>
    <property type="match status" value="1"/>
</dbReference>
<keyword evidence="4" id="KW-1133">Transmembrane helix</keyword>
<reference evidence="7" key="1">
    <citation type="submission" date="2025-08" db="UniProtKB">
        <authorList>
            <consortium name="RefSeq"/>
        </authorList>
    </citation>
    <scope>IDENTIFICATION</scope>
</reference>
<dbReference type="SUPFAM" id="SSF56112">
    <property type="entry name" value="Protein kinase-like (PK-like)"/>
    <property type="match status" value="1"/>
</dbReference>
<dbReference type="AlphaFoldDB" id="A0A1U8Q719"/>
<dbReference type="Gene3D" id="3.30.200.20">
    <property type="entry name" value="Phosphorylase Kinase, domain 1"/>
    <property type="match status" value="1"/>
</dbReference>
<keyword evidence="2" id="KW-0812">Transmembrane</keyword>
<accession>A0A1U8Q719</accession>
<organism evidence="6 7">
    <name type="scientific">Nelumbo nucifera</name>
    <name type="common">Sacred lotus</name>
    <dbReference type="NCBI Taxonomy" id="4432"/>
    <lineage>
        <taxon>Eukaryota</taxon>
        <taxon>Viridiplantae</taxon>
        <taxon>Streptophyta</taxon>
        <taxon>Embryophyta</taxon>
        <taxon>Tracheophyta</taxon>
        <taxon>Spermatophyta</taxon>
        <taxon>Magnoliopsida</taxon>
        <taxon>Proteales</taxon>
        <taxon>Nelumbonaceae</taxon>
        <taxon>Nelumbo</taxon>
    </lineage>
</organism>
<evidence type="ECO:0000256" key="1">
    <source>
        <dbReference type="ARBA" id="ARBA00004167"/>
    </source>
</evidence>
<proteinExistence type="predicted"/>
<keyword evidence="5" id="KW-0472">Membrane</keyword>
<dbReference type="KEGG" id="nnu:109114909"/>
<dbReference type="GO" id="GO:0016020">
    <property type="term" value="C:membrane"/>
    <property type="evidence" value="ECO:0007669"/>
    <property type="project" value="UniProtKB-SubCell"/>
</dbReference>
<evidence type="ECO:0000256" key="3">
    <source>
        <dbReference type="ARBA" id="ARBA00022729"/>
    </source>
</evidence>
<keyword evidence="3" id="KW-0732">Signal</keyword>
<sequence>MWLLHLGQALGQFLLSSLLLGCFSGGGTDNQQIFFDVNDQYDPEVCLGHLKRYLFKKLRSATDHFNSKNILGRGGSGIVYKGCLQDETLVAVQRLKDYNTAGGEVQF</sequence>
<dbReference type="OrthoDB" id="1938319at2759"/>
<protein>
    <submittedName>
        <fullName evidence="7">Protein NSP-INTERACTING KINASE 3-like</fullName>
    </submittedName>
</protein>
<dbReference type="OMA" id="KGTICDG"/>
<evidence type="ECO:0000256" key="4">
    <source>
        <dbReference type="ARBA" id="ARBA00022989"/>
    </source>
</evidence>
<comment type="subcellular location">
    <subcellularLocation>
        <location evidence="1">Membrane</location>
        <topology evidence="1">Single-pass membrane protein</topology>
    </subcellularLocation>
</comment>
<gene>
    <name evidence="7" type="primary">LOC109114909</name>
</gene>
<dbReference type="GeneID" id="109114909"/>
<evidence type="ECO:0000313" key="7">
    <source>
        <dbReference type="RefSeq" id="XP_019053870.1"/>
    </source>
</evidence>
<dbReference type="PANTHER" id="PTHR47974:SF9">
    <property type="entry name" value="RECEPTOR-LIKE SERINE_THREONINE-PROTEIN KINASE"/>
    <property type="match status" value="1"/>
</dbReference>
<name>A0A1U8Q719_NELNU</name>
<dbReference type="RefSeq" id="XP_019053870.1">
    <property type="nucleotide sequence ID" value="XM_019198325.1"/>
</dbReference>
<evidence type="ECO:0000256" key="2">
    <source>
        <dbReference type="ARBA" id="ARBA00022692"/>
    </source>
</evidence>
<dbReference type="Proteomes" id="UP000189703">
    <property type="component" value="Unplaced"/>
</dbReference>